<dbReference type="AlphaFoldDB" id="A0AA43QEV7"/>
<feature type="coiled-coil region" evidence="5">
    <location>
        <begin position="101"/>
        <end position="128"/>
    </location>
</feature>
<comment type="similarity">
    <text evidence="1 4">Belongs to the EXO70 family.</text>
</comment>
<dbReference type="Proteomes" id="UP001161017">
    <property type="component" value="Unassembled WGS sequence"/>
</dbReference>
<name>A0AA43QEV7_9LECA</name>
<keyword evidence="4" id="KW-0653">Protein transport</keyword>
<keyword evidence="3 4" id="KW-0268">Exocytosis</keyword>
<dbReference type="Pfam" id="PF20669">
    <property type="entry name" value="Exo70_N"/>
    <property type="match status" value="1"/>
</dbReference>
<dbReference type="InterPro" id="IPR046364">
    <property type="entry name" value="Exo70_C"/>
</dbReference>
<keyword evidence="8" id="KW-1185">Reference proteome</keyword>
<evidence type="ECO:0000256" key="4">
    <source>
        <dbReference type="RuleBase" id="RU365026"/>
    </source>
</evidence>
<protein>
    <recommendedName>
        <fullName evidence="4">Exocyst complex protein EXO70</fullName>
    </recommendedName>
</protein>
<dbReference type="GO" id="GO:0006887">
    <property type="term" value="P:exocytosis"/>
    <property type="evidence" value="ECO:0007669"/>
    <property type="project" value="UniProtKB-KW"/>
</dbReference>
<evidence type="ECO:0000313" key="7">
    <source>
        <dbReference type="EMBL" id="MDI1485305.1"/>
    </source>
</evidence>
<evidence type="ECO:0000256" key="1">
    <source>
        <dbReference type="ARBA" id="ARBA00006756"/>
    </source>
</evidence>
<comment type="subcellular location">
    <subcellularLocation>
        <location evidence="4">Bud</location>
    </subcellularLocation>
    <subcellularLocation>
        <location evidence="4">Bud neck</location>
    </subcellularLocation>
</comment>
<evidence type="ECO:0000256" key="3">
    <source>
        <dbReference type="ARBA" id="ARBA00022483"/>
    </source>
</evidence>
<dbReference type="GO" id="GO:0005935">
    <property type="term" value="C:cellular bud neck"/>
    <property type="evidence" value="ECO:0007669"/>
    <property type="project" value="UniProtKB-SubCell"/>
</dbReference>
<evidence type="ECO:0000256" key="2">
    <source>
        <dbReference type="ARBA" id="ARBA00022448"/>
    </source>
</evidence>
<comment type="caution">
    <text evidence="7">The sequence shown here is derived from an EMBL/GenBank/DDBJ whole genome shotgun (WGS) entry which is preliminary data.</text>
</comment>
<evidence type="ECO:0000259" key="6">
    <source>
        <dbReference type="Pfam" id="PF03081"/>
    </source>
</evidence>
<dbReference type="InterPro" id="IPR004140">
    <property type="entry name" value="Exo70"/>
</dbReference>
<comment type="function">
    <text evidence="4">Involved in the secretory pathway as part of the exocyst complex which tethers secretory vesicles to the sites of exocytosis. Also plays a role in the assembly of the exocyst.</text>
</comment>
<accession>A0AA43QEV7</accession>
<dbReference type="Pfam" id="PF03081">
    <property type="entry name" value="Exo70_C"/>
    <property type="match status" value="1"/>
</dbReference>
<dbReference type="GO" id="GO:0000145">
    <property type="term" value="C:exocyst"/>
    <property type="evidence" value="ECO:0007669"/>
    <property type="project" value="InterPro"/>
</dbReference>
<dbReference type="SUPFAM" id="SSF74788">
    <property type="entry name" value="Cullin repeat-like"/>
    <property type="match status" value="1"/>
</dbReference>
<gene>
    <name evidence="7" type="primary">EXO70</name>
    <name evidence="7" type="ORF">OHK93_000442</name>
</gene>
<dbReference type="PANTHER" id="PTHR12542">
    <property type="entry name" value="EXOCYST COMPLEX PROTEIN EXO70"/>
    <property type="match status" value="1"/>
</dbReference>
<keyword evidence="2 4" id="KW-0813">Transport</keyword>
<reference evidence="7" key="1">
    <citation type="journal article" date="2023" name="Genome Biol. Evol.">
        <title>First Whole Genome Sequence and Flow Cytometry Genome Size Data for the Lichen-Forming Fungus Ramalina farinacea (Ascomycota).</title>
        <authorList>
            <person name="Llewellyn T."/>
            <person name="Mian S."/>
            <person name="Hill R."/>
            <person name="Leitch I.J."/>
            <person name="Gaya E."/>
        </authorList>
    </citation>
    <scope>NUCLEOTIDE SEQUENCE</scope>
    <source>
        <strain evidence="7">LIQ254RAFAR</strain>
    </source>
</reference>
<dbReference type="Gene3D" id="1.20.1280.170">
    <property type="entry name" value="Exocyst complex component Exo70"/>
    <property type="match status" value="1"/>
</dbReference>
<keyword evidence="5" id="KW-0175">Coiled coil</keyword>
<proteinExistence type="inferred from homology"/>
<feature type="domain" description="Exocyst complex subunit Exo70 C-terminal" evidence="6">
    <location>
        <begin position="248"/>
        <end position="636"/>
    </location>
</feature>
<dbReference type="GO" id="GO:0015031">
    <property type="term" value="P:protein transport"/>
    <property type="evidence" value="ECO:0007669"/>
    <property type="project" value="UniProtKB-KW"/>
</dbReference>
<dbReference type="InterPro" id="IPR016159">
    <property type="entry name" value="Cullin_repeat-like_dom_sf"/>
</dbReference>
<evidence type="ECO:0000256" key="5">
    <source>
        <dbReference type="SAM" id="Coils"/>
    </source>
</evidence>
<dbReference type="GO" id="GO:0005546">
    <property type="term" value="F:phosphatidylinositol-4,5-bisphosphate binding"/>
    <property type="evidence" value="ECO:0007669"/>
    <property type="project" value="InterPro"/>
</dbReference>
<sequence>MPMARSAAYAEEKAEVEVLKGQVTKHDDISKRLRGLQGRLKGDGHSVADSIGPVRDNTREVQVIASNVEKLVKHIDTMLVSGQDKAREEKLIRAGPVKVGIEEYLNCLRRLERSLEQFSASKMKIQQQTVGDYNELLSEGLSKVQDYFRKVLSDLASPIEPLGFITKDKPFPTLPPDQLPQLRSIERCLSTPTARSLSYNQRENVLIRTYPETRANYLSSSLQSLSLASITTSKRRNADEPYRQGNSAIGSYAIALEGIFRSEFHNISAIFSREDWGVVFEATCRKALAELAKTLRELNMQIKANITTDCFLGYEIIETITQASQRLGQETGELKLPFSDALKPVRETAKSSIPELLEDQRRRITSMQTLPVDGAAMPFTTETMTRLQTMTAYPKSLSSILASLGDGNWTSGNSLQSMNSSASLPSLRSLDVGADGTALLAHYVLDTIDTHLITLEARSRMLHKSKAVSGVMIYNTVALIDRMIRSSDLASLLSGSGSAQSKMDNWRKKATATYMDSWKEPCSALLDVVYMSRPSNRPQSQSSLSSAEIVKSLSSKDKDSIKEKFKHFNASFDECVRRHKEMMPAMEREVRSGLAREIGNMTEPLYTRFFDRYEAMDRGRGKYVKYDKGSLSAILAGLG</sequence>
<dbReference type="EMBL" id="JAPUFD010000001">
    <property type="protein sequence ID" value="MDI1485305.1"/>
    <property type="molecule type" value="Genomic_DNA"/>
</dbReference>
<dbReference type="PANTHER" id="PTHR12542:SF41">
    <property type="entry name" value="EXOCYST COMPLEX COMPONENT 7"/>
    <property type="match status" value="1"/>
</dbReference>
<organism evidence="7 8">
    <name type="scientific">Ramalina farinacea</name>
    <dbReference type="NCBI Taxonomy" id="258253"/>
    <lineage>
        <taxon>Eukaryota</taxon>
        <taxon>Fungi</taxon>
        <taxon>Dikarya</taxon>
        <taxon>Ascomycota</taxon>
        <taxon>Pezizomycotina</taxon>
        <taxon>Lecanoromycetes</taxon>
        <taxon>OSLEUM clade</taxon>
        <taxon>Lecanoromycetidae</taxon>
        <taxon>Lecanorales</taxon>
        <taxon>Lecanorineae</taxon>
        <taxon>Ramalinaceae</taxon>
        <taxon>Ramalina</taxon>
    </lineage>
</organism>
<evidence type="ECO:0000313" key="8">
    <source>
        <dbReference type="Proteomes" id="UP001161017"/>
    </source>
</evidence>